<dbReference type="OrthoDB" id="3870258at2"/>
<gene>
    <name evidence="2" type="ORF">FDA38_34995</name>
</gene>
<dbReference type="GO" id="GO:0016740">
    <property type="term" value="F:transferase activity"/>
    <property type="evidence" value="ECO:0007669"/>
    <property type="project" value="UniProtKB-KW"/>
</dbReference>
<dbReference type="InterPro" id="IPR014942">
    <property type="entry name" value="AbiEii"/>
</dbReference>
<sequence>MRRVVEPGLPAAHLGRPGQRNPGMKPEHERATRIALSSLRDKGFALAGGNALSKHGIGSRESDDIDLFTNDLNQNVGESVEGLKTAFEEQGYTAEVTRQYPAHARIEVARGDEKTHIDLGQDYRSKPAVETDVGPVISVEDAVGSKAASIYTRGEAKDFVDVNAAMEAGYSTDHLLQLADAREASPMDRPMFAQLLDDAQRIPDAEYAKYGLDPEQTAGLKERMGAWANQIRTREANPDIDKSVGLLNSGQAMPGQSQAAGSSSSAGHRPSLSQERSKGERGS</sequence>
<proteinExistence type="predicted"/>
<dbReference type="Pfam" id="PF08843">
    <property type="entry name" value="AbiEii"/>
    <property type="match status" value="1"/>
</dbReference>
<evidence type="ECO:0000313" key="2">
    <source>
        <dbReference type="EMBL" id="TKK75596.1"/>
    </source>
</evidence>
<evidence type="ECO:0000313" key="3">
    <source>
        <dbReference type="Proteomes" id="UP000305836"/>
    </source>
</evidence>
<accession>A0A4U3LMA1</accession>
<feature type="compositionally biased region" description="Basic and acidic residues" evidence="1">
    <location>
        <begin position="233"/>
        <end position="242"/>
    </location>
</feature>
<feature type="region of interest" description="Disordered" evidence="1">
    <location>
        <begin position="233"/>
        <end position="283"/>
    </location>
</feature>
<comment type="caution">
    <text evidence="2">The sequence shown here is derived from an EMBL/GenBank/DDBJ whole genome shotgun (WGS) entry which is preliminary data.</text>
</comment>
<organism evidence="2 3">
    <name type="scientific">Kribbella jiaozuonensis</name>
    <dbReference type="NCBI Taxonomy" id="2575441"/>
    <lineage>
        <taxon>Bacteria</taxon>
        <taxon>Bacillati</taxon>
        <taxon>Actinomycetota</taxon>
        <taxon>Actinomycetes</taxon>
        <taxon>Propionibacteriales</taxon>
        <taxon>Kribbellaceae</taxon>
        <taxon>Kribbella</taxon>
    </lineage>
</organism>
<reference evidence="2 3" key="1">
    <citation type="submission" date="2019-04" db="EMBL/GenBank/DDBJ databases">
        <title>Kribbella sp. NEAU-THZ 27 nov., a novel actinomycete isolated from soil.</title>
        <authorList>
            <person name="Duan L."/>
        </authorList>
    </citation>
    <scope>NUCLEOTIDE SEQUENCE [LARGE SCALE GENOMIC DNA]</scope>
    <source>
        <strain evidence="3">NEAU-THZ27</strain>
    </source>
</reference>
<feature type="compositionally biased region" description="Low complexity" evidence="1">
    <location>
        <begin position="249"/>
        <end position="267"/>
    </location>
</feature>
<keyword evidence="2" id="KW-0808">Transferase</keyword>
<feature type="region of interest" description="Disordered" evidence="1">
    <location>
        <begin position="1"/>
        <end position="29"/>
    </location>
</feature>
<dbReference type="AlphaFoldDB" id="A0A4U3LMA1"/>
<evidence type="ECO:0000256" key="1">
    <source>
        <dbReference type="SAM" id="MobiDB-lite"/>
    </source>
</evidence>
<dbReference type="EMBL" id="SZPZ01000005">
    <property type="protein sequence ID" value="TKK75596.1"/>
    <property type="molecule type" value="Genomic_DNA"/>
</dbReference>
<protein>
    <submittedName>
        <fullName evidence="2">Nucleotidyl transferase AbiEii/AbiGii toxin family protein</fullName>
    </submittedName>
</protein>
<dbReference type="Proteomes" id="UP000305836">
    <property type="component" value="Unassembled WGS sequence"/>
</dbReference>
<keyword evidence="3" id="KW-1185">Reference proteome</keyword>
<name>A0A4U3LMA1_9ACTN</name>